<accession>A0AAE0GR81</accession>
<dbReference type="EMBL" id="LGRX02003565">
    <property type="protein sequence ID" value="KAK3282066.1"/>
    <property type="molecule type" value="Genomic_DNA"/>
</dbReference>
<reference evidence="2 3" key="1">
    <citation type="journal article" date="2015" name="Genome Biol. Evol.">
        <title>Comparative Genomics of a Bacterivorous Green Alga Reveals Evolutionary Causalities and Consequences of Phago-Mixotrophic Mode of Nutrition.</title>
        <authorList>
            <person name="Burns J.A."/>
            <person name="Paasch A."/>
            <person name="Narechania A."/>
            <person name="Kim E."/>
        </authorList>
    </citation>
    <scope>NUCLEOTIDE SEQUENCE [LARGE SCALE GENOMIC DNA]</scope>
    <source>
        <strain evidence="2 3">PLY_AMNH</strain>
    </source>
</reference>
<gene>
    <name evidence="2" type="ORF">CYMTET_10178</name>
</gene>
<dbReference type="AlphaFoldDB" id="A0AAE0GR81"/>
<keyword evidence="3" id="KW-1185">Reference proteome</keyword>
<name>A0AAE0GR81_9CHLO</name>
<organism evidence="2 3">
    <name type="scientific">Cymbomonas tetramitiformis</name>
    <dbReference type="NCBI Taxonomy" id="36881"/>
    <lineage>
        <taxon>Eukaryota</taxon>
        <taxon>Viridiplantae</taxon>
        <taxon>Chlorophyta</taxon>
        <taxon>Pyramimonadophyceae</taxon>
        <taxon>Pyramimonadales</taxon>
        <taxon>Pyramimonadaceae</taxon>
        <taxon>Cymbomonas</taxon>
    </lineage>
</organism>
<sequence>MWWVLRNLGKNDEDYWWLLGARYIPSKADEWARTLTAGGSTSAGSTTVVAPYWPGQSWFQELEALAAEVIKKMIIKEIDEVRPDGRTKIEYGDGDKEQVVLKEERYRAPPSETTEEQQQQSREEEEEEEEEKPTPWRTALLQHLTGELGDDNQFSETAAEMQAAALQKLQLKNDRVHATNALV</sequence>
<evidence type="ECO:0000313" key="2">
    <source>
        <dbReference type="EMBL" id="KAK3282066.1"/>
    </source>
</evidence>
<evidence type="ECO:0000256" key="1">
    <source>
        <dbReference type="SAM" id="MobiDB-lite"/>
    </source>
</evidence>
<dbReference type="Proteomes" id="UP001190700">
    <property type="component" value="Unassembled WGS sequence"/>
</dbReference>
<proteinExistence type="predicted"/>
<evidence type="ECO:0000313" key="3">
    <source>
        <dbReference type="Proteomes" id="UP001190700"/>
    </source>
</evidence>
<feature type="compositionally biased region" description="Basic and acidic residues" evidence="1">
    <location>
        <begin position="84"/>
        <end position="107"/>
    </location>
</feature>
<protein>
    <submittedName>
        <fullName evidence="2">Uncharacterized protein</fullName>
    </submittedName>
</protein>
<feature type="region of interest" description="Disordered" evidence="1">
    <location>
        <begin position="84"/>
        <end position="137"/>
    </location>
</feature>
<comment type="caution">
    <text evidence="2">The sequence shown here is derived from an EMBL/GenBank/DDBJ whole genome shotgun (WGS) entry which is preliminary data.</text>
</comment>